<keyword evidence="5" id="KW-1003">Cell membrane</keyword>
<dbReference type="RefSeq" id="WP_090500421.1">
    <property type="nucleotide sequence ID" value="NZ_FOWX01000010.1"/>
</dbReference>
<evidence type="ECO:0000259" key="16">
    <source>
        <dbReference type="Pfam" id="PF00482"/>
    </source>
</evidence>
<feature type="domain" description="Type II secretion system protein GspF" evidence="16">
    <location>
        <begin position="72"/>
        <end position="194"/>
    </location>
</feature>
<keyword evidence="12 15" id="KW-0472">Membrane</keyword>
<dbReference type="Gene3D" id="1.20.81.30">
    <property type="entry name" value="Type II secretion system (T2SS), domain F"/>
    <property type="match status" value="2"/>
</dbReference>
<reference evidence="18" key="1">
    <citation type="submission" date="2016-10" db="EMBL/GenBank/DDBJ databases">
        <authorList>
            <person name="Varghese N."/>
            <person name="Submissions S."/>
        </authorList>
    </citation>
    <scope>NUCLEOTIDE SEQUENCE [LARGE SCALE GENOMIC DNA]</scope>
    <source>
        <strain evidence="18">DSM 17834</strain>
    </source>
</reference>
<evidence type="ECO:0000256" key="11">
    <source>
        <dbReference type="ARBA" id="ARBA00022989"/>
    </source>
</evidence>
<comment type="function">
    <text evidence="1">Component of the type II secretion system inner membrane complex required for the energy-dependent secretion of extracellular factors such as proteases and toxins from the periplasm.</text>
</comment>
<evidence type="ECO:0000256" key="6">
    <source>
        <dbReference type="ARBA" id="ARBA00022519"/>
    </source>
</evidence>
<dbReference type="PRINTS" id="PR00812">
    <property type="entry name" value="BCTERIALGSPF"/>
</dbReference>
<dbReference type="InterPro" id="IPR003004">
    <property type="entry name" value="GspF/PilC"/>
</dbReference>
<evidence type="ECO:0000256" key="10">
    <source>
        <dbReference type="ARBA" id="ARBA00022927"/>
    </source>
</evidence>
<evidence type="ECO:0000256" key="3">
    <source>
        <dbReference type="ARBA" id="ARBA00005745"/>
    </source>
</evidence>
<sequence length="405" mass="43994">MAAFEYLALDGKGRQHKGVLEADSARQVRQLLRERQLAPLAVQATRPREQAPGGGRFSLVRGLSARDLALLTRQLATLIQAALPIEEALRAAAAQARLPRIQAMLLAVRARVLEGHGLASSLKEFPAAFPELYRATVAAGEHAGHLGPVLEQLADYTEQRQQSRQKIQLALLYPLILMCASLLIVAFLLGYVVPDIVRVFVDSGQTLPMLTRGLIVASEWVKSWGWLAVIVLLLGFFVLRWALRDEAVKLRWHGLLLGVPLLGRLIRATDCARFASTLAILTQSGVPLVEALAIGAEVIVNRVIRAQVVVAAQKVREGGSLTRALEASGQFPPMMLHMIASGERSGELDQMLARTARNQENDLGAQVALLVGLFEPFMLVFMGAVVLVIVLAILLPILSLNQLVG</sequence>
<dbReference type="NCBIfam" id="TIGR02120">
    <property type="entry name" value="GspF"/>
    <property type="match status" value="1"/>
</dbReference>
<accession>A0A1I5QF04</accession>
<evidence type="ECO:0000256" key="7">
    <source>
        <dbReference type="ARBA" id="ARBA00022692"/>
    </source>
</evidence>
<keyword evidence="7 14" id="KW-0812">Transmembrane</keyword>
<dbReference type="GO" id="GO:0046872">
    <property type="term" value="F:metal ion binding"/>
    <property type="evidence" value="ECO:0007669"/>
    <property type="project" value="UniProtKB-KW"/>
</dbReference>
<keyword evidence="4 14" id="KW-0813">Transport</keyword>
<dbReference type="AlphaFoldDB" id="A0A1I5QF04"/>
<feature type="transmembrane region" description="Helical" evidence="15">
    <location>
        <begin position="224"/>
        <end position="243"/>
    </location>
</feature>
<dbReference type="Proteomes" id="UP000198784">
    <property type="component" value="Unassembled WGS sequence"/>
</dbReference>
<dbReference type="STRING" id="289003.SAMN05216190_110150"/>
<name>A0A1I5QF04_9PSED</name>
<evidence type="ECO:0000256" key="9">
    <source>
        <dbReference type="ARBA" id="ARBA00022837"/>
    </source>
</evidence>
<evidence type="ECO:0000256" key="14">
    <source>
        <dbReference type="RuleBase" id="RU003923"/>
    </source>
</evidence>
<evidence type="ECO:0000313" key="17">
    <source>
        <dbReference type="EMBL" id="SFP44904.1"/>
    </source>
</evidence>
<dbReference type="GO" id="GO:0015627">
    <property type="term" value="C:type II protein secretion system complex"/>
    <property type="evidence" value="ECO:0007669"/>
    <property type="project" value="InterPro"/>
</dbReference>
<proteinExistence type="inferred from homology"/>
<evidence type="ECO:0000313" key="18">
    <source>
        <dbReference type="Proteomes" id="UP000198784"/>
    </source>
</evidence>
<comment type="subcellular location">
    <subcellularLocation>
        <location evidence="2 14">Cell inner membrane</location>
        <topology evidence="2 14">Multi-pass membrane protein</topology>
    </subcellularLocation>
</comment>
<dbReference type="FunFam" id="1.20.81.30:FF:000001">
    <property type="entry name" value="Type II secretion system protein F"/>
    <property type="match status" value="2"/>
</dbReference>
<evidence type="ECO:0000256" key="2">
    <source>
        <dbReference type="ARBA" id="ARBA00004429"/>
    </source>
</evidence>
<feature type="transmembrane region" description="Helical" evidence="15">
    <location>
        <begin position="377"/>
        <end position="398"/>
    </location>
</feature>
<evidence type="ECO:0000256" key="1">
    <source>
        <dbReference type="ARBA" id="ARBA00002684"/>
    </source>
</evidence>
<keyword evidence="10" id="KW-0653">Protein transport</keyword>
<gene>
    <name evidence="17" type="ORF">SAMN05216190_110150</name>
</gene>
<dbReference type="GO" id="GO:0005886">
    <property type="term" value="C:plasma membrane"/>
    <property type="evidence" value="ECO:0007669"/>
    <property type="project" value="UniProtKB-SubCell"/>
</dbReference>
<feature type="domain" description="Type II secretion system protein GspF" evidence="16">
    <location>
        <begin position="274"/>
        <end position="396"/>
    </location>
</feature>
<dbReference type="InterPro" id="IPR018076">
    <property type="entry name" value="T2SS_GspF_dom"/>
</dbReference>
<evidence type="ECO:0000256" key="4">
    <source>
        <dbReference type="ARBA" id="ARBA00022448"/>
    </source>
</evidence>
<dbReference type="InterPro" id="IPR011850">
    <property type="entry name" value="T2SS_GspF"/>
</dbReference>
<dbReference type="OrthoDB" id="9805682at2"/>
<evidence type="ECO:0000256" key="15">
    <source>
        <dbReference type="SAM" id="Phobius"/>
    </source>
</evidence>
<dbReference type="PANTHER" id="PTHR30012:SF0">
    <property type="entry name" value="TYPE II SECRETION SYSTEM PROTEIN F-RELATED"/>
    <property type="match status" value="1"/>
</dbReference>
<keyword evidence="11 15" id="KW-1133">Transmembrane helix</keyword>
<evidence type="ECO:0000256" key="5">
    <source>
        <dbReference type="ARBA" id="ARBA00022475"/>
    </source>
</evidence>
<dbReference type="PROSITE" id="PS00874">
    <property type="entry name" value="T2SP_F"/>
    <property type="match status" value="1"/>
</dbReference>
<dbReference type="PANTHER" id="PTHR30012">
    <property type="entry name" value="GENERAL SECRETION PATHWAY PROTEIN"/>
    <property type="match status" value="1"/>
</dbReference>
<keyword evidence="6" id="KW-0997">Cell inner membrane</keyword>
<dbReference type="InterPro" id="IPR001992">
    <property type="entry name" value="T2SS_GspF/T4SS_PilC_CS"/>
</dbReference>
<keyword evidence="18" id="KW-1185">Reference proteome</keyword>
<dbReference type="EMBL" id="FOWX01000010">
    <property type="protein sequence ID" value="SFP44904.1"/>
    <property type="molecule type" value="Genomic_DNA"/>
</dbReference>
<comment type="similarity">
    <text evidence="3 14">Belongs to the GSP F family.</text>
</comment>
<evidence type="ECO:0000256" key="8">
    <source>
        <dbReference type="ARBA" id="ARBA00022723"/>
    </source>
</evidence>
<dbReference type="GO" id="GO:0015628">
    <property type="term" value="P:protein secretion by the type II secretion system"/>
    <property type="evidence" value="ECO:0007669"/>
    <property type="project" value="InterPro"/>
</dbReference>
<evidence type="ECO:0000256" key="13">
    <source>
        <dbReference type="ARBA" id="ARBA00030750"/>
    </source>
</evidence>
<protein>
    <recommendedName>
        <fullName evidence="13">General secretion pathway protein F</fullName>
    </recommendedName>
</protein>
<dbReference type="InterPro" id="IPR042094">
    <property type="entry name" value="T2SS_GspF_sf"/>
</dbReference>
<dbReference type="Pfam" id="PF00482">
    <property type="entry name" value="T2SSF"/>
    <property type="match status" value="2"/>
</dbReference>
<feature type="transmembrane region" description="Helical" evidence="15">
    <location>
        <begin position="170"/>
        <end position="193"/>
    </location>
</feature>
<organism evidence="17 18">
    <name type="scientific">Pseudomonas borbori</name>
    <dbReference type="NCBI Taxonomy" id="289003"/>
    <lineage>
        <taxon>Bacteria</taxon>
        <taxon>Pseudomonadati</taxon>
        <taxon>Pseudomonadota</taxon>
        <taxon>Gammaproteobacteria</taxon>
        <taxon>Pseudomonadales</taxon>
        <taxon>Pseudomonadaceae</taxon>
        <taxon>Pseudomonas</taxon>
    </lineage>
</organism>
<keyword evidence="9" id="KW-0106">Calcium</keyword>
<evidence type="ECO:0000256" key="12">
    <source>
        <dbReference type="ARBA" id="ARBA00023136"/>
    </source>
</evidence>
<keyword evidence="8" id="KW-0479">Metal-binding</keyword>